<proteinExistence type="predicted"/>
<protein>
    <submittedName>
        <fullName evidence="1">Uncharacterized protein</fullName>
    </submittedName>
</protein>
<accession>A0A8J6TQX6</accession>
<name>A0A8J6TQX6_9BACT</name>
<organism evidence="1 2">
    <name type="scientific">Candidatus Desulfatibia vada</name>
    <dbReference type="NCBI Taxonomy" id="2841696"/>
    <lineage>
        <taxon>Bacteria</taxon>
        <taxon>Pseudomonadati</taxon>
        <taxon>Thermodesulfobacteriota</taxon>
        <taxon>Desulfobacteria</taxon>
        <taxon>Desulfobacterales</taxon>
        <taxon>Desulfobacterales incertae sedis</taxon>
        <taxon>Candidatus Desulfatibia</taxon>
    </lineage>
</organism>
<reference evidence="1 2" key="1">
    <citation type="submission" date="2020-08" db="EMBL/GenBank/DDBJ databases">
        <title>Bridging the membrane lipid divide: bacteria of the FCB group superphylum have the potential to synthesize archaeal ether lipids.</title>
        <authorList>
            <person name="Villanueva L."/>
            <person name="Von Meijenfeldt F.A.B."/>
            <person name="Westbye A.B."/>
            <person name="Yadav S."/>
            <person name="Hopmans E.C."/>
            <person name="Dutilh B.E."/>
            <person name="Sinninghe Damste J.S."/>
        </authorList>
    </citation>
    <scope>NUCLEOTIDE SEQUENCE [LARGE SCALE GENOMIC DNA]</scope>
    <source>
        <strain evidence="1">NIOZ-UU17</strain>
    </source>
</reference>
<evidence type="ECO:0000313" key="2">
    <source>
        <dbReference type="Proteomes" id="UP000605201"/>
    </source>
</evidence>
<dbReference type="EMBL" id="JACNIG010000257">
    <property type="protein sequence ID" value="MBC8432968.1"/>
    <property type="molecule type" value="Genomic_DNA"/>
</dbReference>
<dbReference type="Proteomes" id="UP000605201">
    <property type="component" value="Unassembled WGS sequence"/>
</dbReference>
<evidence type="ECO:0000313" key="1">
    <source>
        <dbReference type="EMBL" id="MBC8432968.1"/>
    </source>
</evidence>
<dbReference type="AlphaFoldDB" id="A0A8J6TQX6"/>
<gene>
    <name evidence="1" type="ORF">H8D96_13740</name>
</gene>
<comment type="caution">
    <text evidence="1">The sequence shown here is derived from an EMBL/GenBank/DDBJ whole genome shotgun (WGS) entry which is preliminary data.</text>
</comment>
<sequence>MTKKRYQIQTSCPQCGCSGVQHLSTEEIRERFGDVPNVEMECGECTQKYMTEMEKACPEWAQDCKLQE</sequence>